<sequence>MPFASLWGHKPMANSFAFRSLSQGLASFQNINRTSSRPPLQSSHVALSIRCLKKFLTSLGISRVPEVTPLYARDVGPSRPHSASFWLGGPQNLCTTATPAVGVCCLERATACSGGVVTFITLVPMVRSLPIRF</sequence>
<name>A0A4C1UM36_EUMVA</name>
<accession>A0A4C1UM36</accession>
<evidence type="ECO:0000313" key="1">
    <source>
        <dbReference type="EMBL" id="GBP27511.1"/>
    </source>
</evidence>
<dbReference type="EMBL" id="BGZK01000194">
    <property type="protein sequence ID" value="GBP27511.1"/>
    <property type="molecule type" value="Genomic_DNA"/>
</dbReference>
<comment type="caution">
    <text evidence="1">The sequence shown here is derived from an EMBL/GenBank/DDBJ whole genome shotgun (WGS) entry which is preliminary data.</text>
</comment>
<keyword evidence="2" id="KW-1185">Reference proteome</keyword>
<dbReference type="Proteomes" id="UP000299102">
    <property type="component" value="Unassembled WGS sequence"/>
</dbReference>
<proteinExistence type="predicted"/>
<gene>
    <name evidence="1" type="ORF">EVAR_14332_1</name>
</gene>
<dbReference type="AlphaFoldDB" id="A0A4C1UM36"/>
<evidence type="ECO:0000313" key="2">
    <source>
        <dbReference type="Proteomes" id="UP000299102"/>
    </source>
</evidence>
<organism evidence="1 2">
    <name type="scientific">Eumeta variegata</name>
    <name type="common">Bagworm moth</name>
    <name type="synonym">Eumeta japonica</name>
    <dbReference type="NCBI Taxonomy" id="151549"/>
    <lineage>
        <taxon>Eukaryota</taxon>
        <taxon>Metazoa</taxon>
        <taxon>Ecdysozoa</taxon>
        <taxon>Arthropoda</taxon>
        <taxon>Hexapoda</taxon>
        <taxon>Insecta</taxon>
        <taxon>Pterygota</taxon>
        <taxon>Neoptera</taxon>
        <taxon>Endopterygota</taxon>
        <taxon>Lepidoptera</taxon>
        <taxon>Glossata</taxon>
        <taxon>Ditrysia</taxon>
        <taxon>Tineoidea</taxon>
        <taxon>Psychidae</taxon>
        <taxon>Oiketicinae</taxon>
        <taxon>Eumeta</taxon>
    </lineage>
</organism>
<protein>
    <submittedName>
        <fullName evidence="1">Uncharacterized protein</fullName>
    </submittedName>
</protein>
<reference evidence="1 2" key="1">
    <citation type="journal article" date="2019" name="Commun. Biol.">
        <title>The bagworm genome reveals a unique fibroin gene that provides high tensile strength.</title>
        <authorList>
            <person name="Kono N."/>
            <person name="Nakamura H."/>
            <person name="Ohtoshi R."/>
            <person name="Tomita M."/>
            <person name="Numata K."/>
            <person name="Arakawa K."/>
        </authorList>
    </citation>
    <scope>NUCLEOTIDE SEQUENCE [LARGE SCALE GENOMIC DNA]</scope>
</reference>